<dbReference type="Pfam" id="PF19054">
    <property type="entry name" value="DUF5753"/>
    <property type="match status" value="1"/>
</dbReference>
<proteinExistence type="predicted"/>
<dbReference type="STRING" id="860235.AOZ06_44220"/>
<dbReference type="AlphaFoldDB" id="A0A0N9I2R2"/>
<dbReference type="SUPFAM" id="SSF47413">
    <property type="entry name" value="lambda repressor-like DNA-binding domains"/>
    <property type="match status" value="1"/>
</dbReference>
<dbReference type="InterPro" id="IPR010982">
    <property type="entry name" value="Lambda_DNA-bd_dom_sf"/>
</dbReference>
<gene>
    <name evidence="2" type="ORF">AOZ06_44220</name>
</gene>
<dbReference type="InterPro" id="IPR001387">
    <property type="entry name" value="Cro/C1-type_HTH"/>
</dbReference>
<evidence type="ECO:0000259" key="1">
    <source>
        <dbReference type="PROSITE" id="PS50943"/>
    </source>
</evidence>
<sequence length="266" mass="30353">MATPTLPNYHGRQLLRELKRMRELAGLTQDDAGKRLHMTLQKLSRIENGQLPGYHELRAMLRVYGLPRHDWEEALALWELARERGWWREFGLKDSSYVCMEQEAEHLVEFQLGTLPPLLQTERYACASLQHTDQPQTAVNIRLRRQQRLSGKNPLTVHSLIHEPTLHQGVDREQLRLLVDRALTAFVTLQIVPQTAGLHSGLDGSVMLLSFSDPHEPDIVFTESPLGLTQSQDATKTSAIRRRLDELTAIALPPDDSLNTIRALIW</sequence>
<keyword evidence="3" id="KW-1185">Reference proteome</keyword>
<dbReference type="PROSITE" id="PS50943">
    <property type="entry name" value="HTH_CROC1"/>
    <property type="match status" value="1"/>
</dbReference>
<feature type="domain" description="HTH cro/C1-type" evidence="1">
    <location>
        <begin position="18"/>
        <end position="71"/>
    </location>
</feature>
<name>A0A0N9I2R2_9PSEU</name>
<dbReference type="Pfam" id="PF13560">
    <property type="entry name" value="HTH_31"/>
    <property type="match status" value="1"/>
</dbReference>
<accession>A0A0N9I2R2</accession>
<dbReference type="OrthoDB" id="4285266at2"/>
<dbReference type="SMART" id="SM00530">
    <property type="entry name" value="HTH_XRE"/>
    <property type="match status" value="1"/>
</dbReference>
<dbReference type="GO" id="GO:0003677">
    <property type="term" value="F:DNA binding"/>
    <property type="evidence" value="ECO:0007669"/>
    <property type="project" value="InterPro"/>
</dbReference>
<evidence type="ECO:0000313" key="3">
    <source>
        <dbReference type="Proteomes" id="UP000063699"/>
    </source>
</evidence>
<dbReference type="Gene3D" id="1.10.260.40">
    <property type="entry name" value="lambda repressor-like DNA-binding domains"/>
    <property type="match status" value="1"/>
</dbReference>
<reference evidence="2 3" key="1">
    <citation type="submission" date="2015-07" db="EMBL/GenBank/DDBJ databases">
        <title>Genome sequencing of Kibdelosporangium phytohabitans.</title>
        <authorList>
            <person name="Qin S."/>
            <person name="Xing K."/>
        </authorList>
    </citation>
    <scope>NUCLEOTIDE SEQUENCE [LARGE SCALE GENOMIC DNA]</scope>
    <source>
        <strain evidence="2 3">KLBMP1111</strain>
    </source>
</reference>
<dbReference type="RefSeq" id="WP_054294829.1">
    <property type="nucleotide sequence ID" value="NZ_CP012752.1"/>
</dbReference>
<dbReference type="Proteomes" id="UP000063699">
    <property type="component" value="Chromosome"/>
</dbReference>
<dbReference type="InterPro" id="IPR043917">
    <property type="entry name" value="DUF5753"/>
</dbReference>
<dbReference type="KEGG" id="kphy:AOZ06_44220"/>
<protein>
    <recommendedName>
        <fullName evidence="1">HTH cro/C1-type domain-containing protein</fullName>
    </recommendedName>
</protein>
<organism evidence="2 3">
    <name type="scientific">Kibdelosporangium phytohabitans</name>
    <dbReference type="NCBI Taxonomy" id="860235"/>
    <lineage>
        <taxon>Bacteria</taxon>
        <taxon>Bacillati</taxon>
        <taxon>Actinomycetota</taxon>
        <taxon>Actinomycetes</taxon>
        <taxon>Pseudonocardiales</taxon>
        <taxon>Pseudonocardiaceae</taxon>
        <taxon>Kibdelosporangium</taxon>
    </lineage>
</organism>
<dbReference type="CDD" id="cd00093">
    <property type="entry name" value="HTH_XRE"/>
    <property type="match status" value="1"/>
</dbReference>
<dbReference type="EMBL" id="CP012752">
    <property type="protein sequence ID" value="ALG12938.1"/>
    <property type="molecule type" value="Genomic_DNA"/>
</dbReference>
<evidence type="ECO:0000313" key="2">
    <source>
        <dbReference type="EMBL" id="ALG12938.1"/>
    </source>
</evidence>